<protein>
    <submittedName>
        <fullName evidence="1">Uncharacterized protein</fullName>
    </submittedName>
</protein>
<reference evidence="1" key="1">
    <citation type="journal article" date="2014" name="Front. Microbiol.">
        <title>High frequency of phylogenetically diverse reductive dehalogenase-homologous genes in deep subseafloor sedimentary metagenomes.</title>
        <authorList>
            <person name="Kawai M."/>
            <person name="Futagami T."/>
            <person name="Toyoda A."/>
            <person name="Takaki Y."/>
            <person name="Nishi S."/>
            <person name="Hori S."/>
            <person name="Arai W."/>
            <person name="Tsubouchi T."/>
            <person name="Morono Y."/>
            <person name="Uchiyama I."/>
            <person name="Ito T."/>
            <person name="Fujiyama A."/>
            <person name="Inagaki F."/>
            <person name="Takami H."/>
        </authorList>
    </citation>
    <scope>NUCLEOTIDE SEQUENCE</scope>
    <source>
        <strain evidence="1">Expedition CK06-06</strain>
    </source>
</reference>
<feature type="non-terminal residue" evidence="1">
    <location>
        <position position="52"/>
    </location>
</feature>
<sequence>MKNRSNLISLSIIKHRASSIIQYLCKDFEKIKLSINYMPSSYKKKILSFHDS</sequence>
<proteinExistence type="predicted"/>
<evidence type="ECO:0000313" key="1">
    <source>
        <dbReference type="EMBL" id="GAH30198.1"/>
    </source>
</evidence>
<organism evidence="1">
    <name type="scientific">marine sediment metagenome</name>
    <dbReference type="NCBI Taxonomy" id="412755"/>
    <lineage>
        <taxon>unclassified sequences</taxon>
        <taxon>metagenomes</taxon>
        <taxon>ecological metagenomes</taxon>
    </lineage>
</organism>
<dbReference type="AlphaFoldDB" id="X1GAY9"/>
<dbReference type="EMBL" id="BART01040593">
    <property type="protein sequence ID" value="GAH30198.1"/>
    <property type="molecule type" value="Genomic_DNA"/>
</dbReference>
<accession>X1GAY9</accession>
<name>X1GAY9_9ZZZZ</name>
<gene>
    <name evidence="1" type="ORF">S01H4_65959</name>
</gene>
<comment type="caution">
    <text evidence="1">The sequence shown here is derived from an EMBL/GenBank/DDBJ whole genome shotgun (WGS) entry which is preliminary data.</text>
</comment>